<protein>
    <submittedName>
        <fullName evidence="5">Cytochrome P450 CYP3216A</fullName>
    </submittedName>
</protein>
<dbReference type="GO" id="GO:0006805">
    <property type="term" value="P:xenobiotic metabolic process"/>
    <property type="evidence" value="ECO:0007669"/>
    <property type="project" value="TreeGrafter"/>
</dbReference>
<proteinExistence type="inferred from homology"/>
<dbReference type="GO" id="GO:0006082">
    <property type="term" value="P:organic acid metabolic process"/>
    <property type="evidence" value="ECO:0007669"/>
    <property type="project" value="TreeGrafter"/>
</dbReference>
<sequence>SQLVWLLSDLFIVGLDTTVTTLRWSVLFFIKRPKVTQKLVEEIDSVIGSERKPCLNDRDNMPYMGAFINEVMRFSTITPLAAHATPEDTTLGEYHIPKQTLVIVNLWGIHHDPKVWRDPHEFRPEHFLGPEGKAMLKHLVPFSLGKSFGC</sequence>
<dbReference type="GO" id="GO:0016712">
    <property type="term" value="F:oxidoreductase activity, acting on paired donors, with incorporation or reduction of molecular oxygen, reduced flavin or flavoprotein as one donor, and incorporation of one atom of oxygen"/>
    <property type="evidence" value="ECO:0007669"/>
    <property type="project" value="TreeGrafter"/>
</dbReference>
<keyword evidence="4" id="KW-0503">Monooxygenase</keyword>
<evidence type="ECO:0000256" key="3">
    <source>
        <dbReference type="ARBA" id="ARBA00023004"/>
    </source>
</evidence>
<keyword evidence="3" id="KW-0408">Iron</keyword>
<keyword evidence="4" id="KW-0560">Oxidoreductase</keyword>
<dbReference type="EMBL" id="JQDR03011021">
    <property type="protein sequence ID" value="KAA0193375.1"/>
    <property type="molecule type" value="Genomic_DNA"/>
</dbReference>
<reference evidence="5" key="1">
    <citation type="submission" date="2014-08" db="EMBL/GenBank/DDBJ databases">
        <authorList>
            <person name="Murali S."/>
            <person name="Richards S."/>
            <person name="Bandaranaike D."/>
            <person name="Bellair M."/>
            <person name="Blankenburg K."/>
            <person name="Chao H."/>
            <person name="Dinh H."/>
            <person name="Doddapaneni H."/>
            <person name="Dugan-Rocha S."/>
            <person name="Elkadiri S."/>
            <person name="Gnanaolivu R."/>
            <person name="Hughes D."/>
            <person name="Lee S."/>
            <person name="Li M."/>
            <person name="Ming W."/>
            <person name="Munidasa M."/>
            <person name="Muniz J."/>
            <person name="Nguyen L."/>
            <person name="Osuji N."/>
            <person name="Pu L.-L."/>
            <person name="Puazo M."/>
            <person name="Skinner E."/>
            <person name="Qu C."/>
            <person name="Quiroz J."/>
            <person name="Raj R."/>
            <person name="Weissenberger G."/>
            <person name="Xin Y."/>
            <person name="Zou X."/>
            <person name="Han Y."/>
            <person name="Worley K."/>
            <person name="Muzny D."/>
            <person name="Gibbs R."/>
        </authorList>
    </citation>
    <scope>NUCLEOTIDE SEQUENCE</scope>
    <source>
        <strain evidence="5">HAZT.00-mixed</strain>
        <tissue evidence="5">Whole organism</tissue>
    </source>
</reference>
<evidence type="ECO:0000256" key="4">
    <source>
        <dbReference type="ARBA" id="ARBA00023033"/>
    </source>
</evidence>
<dbReference type="PRINTS" id="PR00463">
    <property type="entry name" value="EP450I"/>
</dbReference>
<dbReference type="AlphaFoldDB" id="A0A6A0GYY2"/>
<keyword evidence="2" id="KW-0479">Metal-binding</keyword>
<gene>
    <name evidence="5" type="ORF">HAZT_HAZT011838</name>
</gene>
<dbReference type="InterPro" id="IPR050182">
    <property type="entry name" value="Cytochrome_P450_fam2"/>
</dbReference>
<dbReference type="Gene3D" id="1.10.630.10">
    <property type="entry name" value="Cytochrome P450"/>
    <property type="match status" value="1"/>
</dbReference>
<dbReference type="PRINTS" id="PR00385">
    <property type="entry name" value="P450"/>
</dbReference>
<comment type="caution">
    <text evidence="5">The sequence shown here is derived from an EMBL/GenBank/DDBJ whole genome shotgun (WGS) entry which is preliminary data.</text>
</comment>
<dbReference type="InterPro" id="IPR002401">
    <property type="entry name" value="Cyt_P450_E_grp-I"/>
</dbReference>
<accession>A0A6A0GYY2</accession>
<organism evidence="5">
    <name type="scientific">Hyalella azteca</name>
    <name type="common">Amphipod</name>
    <dbReference type="NCBI Taxonomy" id="294128"/>
    <lineage>
        <taxon>Eukaryota</taxon>
        <taxon>Metazoa</taxon>
        <taxon>Ecdysozoa</taxon>
        <taxon>Arthropoda</taxon>
        <taxon>Crustacea</taxon>
        <taxon>Multicrustacea</taxon>
        <taxon>Malacostraca</taxon>
        <taxon>Eumalacostraca</taxon>
        <taxon>Peracarida</taxon>
        <taxon>Amphipoda</taxon>
        <taxon>Senticaudata</taxon>
        <taxon>Talitrida</taxon>
        <taxon>Talitroidea</taxon>
        <taxon>Hyalellidae</taxon>
        <taxon>Hyalella</taxon>
    </lineage>
</organism>
<dbReference type="PANTHER" id="PTHR24300">
    <property type="entry name" value="CYTOCHROME P450 508A4-RELATED"/>
    <property type="match status" value="1"/>
</dbReference>
<reference evidence="5" key="3">
    <citation type="submission" date="2019-06" db="EMBL/GenBank/DDBJ databases">
        <authorList>
            <person name="Poynton C."/>
            <person name="Hasenbein S."/>
            <person name="Benoit J.B."/>
            <person name="Sepulveda M.S."/>
            <person name="Poelchau M.F."/>
            <person name="Murali S.C."/>
            <person name="Chen S."/>
            <person name="Glastad K.M."/>
            <person name="Werren J.H."/>
            <person name="Vineis J.H."/>
            <person name="Bowen J.L."/>
            <person name="Friedrich M."/>
            <person name="Jones J."/>
            <person name="Robertson H.M."/>
            <person name="Feyereisen R."/>
            <person name="Mechler-Hickson A."/>
            <person name="Mathers N."/>
            <person name="Lee C.E."/>
            <person name="Colbourne J.K."/>
            <person name="Biales A."/>
            <person name="Johnston J.S."/>
            <person name="Wellborn G.A."/>
            <person name="Rosendale A.J."/>
            <person name="Cridge A.G."/>
            <person name="Munoz-Torres M.C."/>
            <person name="Bain P.A."/>
            <person name="Manny A.R."/>
            <person name="Major K.M."/>
            <person name="Lambert F.N."/>
            <person name="Vulpe C.D."/>
            <person name="Tuck P."/>
            <person name="Blalock B.J."/>
            <person name="Lin Y.-Y."/>
            <person name="Smith M.E."/>
            <person name="Ochoa-Acuna H."/>
            <person name="Chen M.-J.M."/>
            <person name="Childers C.P."/>
            <person name="Qu J."/>
            <person name="Dugan S."/>
            <person name="Lee S.L."/>
            <person name="Chao H."/>
            <person name="Dinh H."/>
            <person name="Han Y."/>
            <person name="Doddapaneni H."/>
            <person name="Worley K.C."/>
            <person name="Muzny D.M."/>
            <person name="Gibbs R.A."/>
            <person name="Richards S."/>
        </authorList>
    </citation>
    <scope>NUCLEOTIDE SEQUENCE</scope>
    <source>
        <strain evidence="5">HAZT.00-mixed</strain>
        <tissue evidence="5">Whole organism</tissue>
    </source>
</reference>
<dbReference type="InterPro" id="IPR036396">
    <property type="entry name" value="Cyt_P450_sf"/>
</dbReference>
<dbReference type="SUPFAM" id="SSF48264">
    <property type="entry name" value="Cytochrome P450"/>
    <property type="match status" value="1"/>
</dbReference>
<dbReference type="GO" id="GO:0005737">
    <property type="term" value="C:cytoplasm"/>
    <property type="evidence" value="ECO:0007669"/>
    <property type="project" value="TreeGrafter"/>
</dbReference>
<dbReference type="PANTHER" id="PTHR24300:SF403">
    <property type="entry name" value="CYTOCHROME P450 306A1"/>
    <property type="match status" value="1"/>
</dbReference>
<dbReference type="GO" id="GO:0005506">
    <property type="term" value="F:iron ion binding"/>
    <property type="evidence" value="ECO:0007669"/>
    <property type="project" value="InterPro"/>
</dbReference>
<feature type="non-terminal residue" evidence="5">
    <location>
        <position position="1"/>
    </location>
</feature>
<evidence type="ECO:0000313" key="5">
    <source>
        <dbReference type="EMBL" id="KAA0193375.1"/>
    </source>
</evidence>
<comment type="similarity">
    <text evidence="1">Belongs to the cytochrome P450 family.</text>
</comment>
<dbReference type="GO" id="GO:0020037">
    <property type="term" value="F:heme binding"/>
    <property type="evidence" value="ECO:0007669"/>
    <property type="project" value="InterPro"/>
</dbReference>
<dbReference type="InterPro" id="IPR001128">
    <property type="entry name" value="Cyt_P450"/>
</dbReference>
<dbReference type="OrthoDB" id="1055148at2759"/>
<dbReference type="Pfam" id="PF00067">
    <property type="entry name" value="p450"/>
    <property type="match status" value="1"/>
</dbReference>
<evidence type="ECO:0000256" key="2">
    <source>
        <dbReference type="ARBA" id="ARBA00022723"/>
    </source>
</evidence>
<dbReference type="GO" id="GO:0008395">
    <property type="term" value="F:steroid hydroxylase activity"/>
    <property type="evidence" value="ECO:0007669"/>
    <property type="project" value="TreeGrafter"/>
</dbReference>
<dbReference type="Proteomes" id="UP000711488">
    <property type="component" value="Unassembled WGS sequence"/>
</dbReference>
<name>A0A6A0GYY2_HYAAZ</name>
<reference evidence="5" key="2">
    <citation type="journal article" date="2018" name="Environ. Sci. Technol.">
        <title>The Toxicogenome of Hyalella azteca: A Model for Sediment Ecotoxicology and Evolutionary Toxicology.</title>
        <authorList>
            <person name="Poynton H.C."/>
            <person name="Hasenbein S."/>
            <person name="Benoit J.B."/>
            <person name="Sepulveda M.S."/>
            <person name="Poelchau M.F."/>
            <person name="Hughes D.S.T."/>
            <person name="Murali S.C."/>
            <person name="Chen S."/>
            <person name="Glastad K.M."/>
            <person name="Goodisman M.A.D."/>
            <person name="Werren J.H."/>
            <person name="Vineis J.H."/>
            <person name="Bowen J.L."/>
            <person name="Friedrich M."/>
            <person name="Jones J."/>
            <person name="Robertson H.M."/>
            <person name="Feyereisen R."/>
            <person name="Mechler-Hickson A."/>
            <person name="Mathers N."/>
            <person name="Lee C.E."/>
            <person name="Colbourne J.K."/>
            <person name="Biales A."/>
            <person name="Johnston J.S."/>
            <person name="Wellborn G.A."/>
            <person name="Rosendale A.J."/>
            <person name="Cridge A.G."/>
            <person name="Munoz-Torres M.C."/>
            <person name="Bain P.A."/>
            <person name="Manny A.R."/>
            <person name="Major K.M."/>
            <person name="Lambert F.N."/>
            <person name="Vulpe C.D."/>
            <person name="Tuck P."/>
            <person name="Blalock B.J."/>
            <person name="Lin Y.Y."/>
            <person name="Smith M.E."/>
            <person name="Ochoa-Acuna H."/>
            <person name="Chen M.M."/>
            <person name="Childers C.P."/>
            <person name="Qu J."/>
            <person name="Dugan S."/>
            <person name="Lee S.L."/>
            <person name="Chao H."/>
            <person name="Dinh H."/>
            <person name="Han Y."/>
            <person name="Doddapaneni H."/>
            <person name="Worley K.C."/>
            <person name="Muzny D.M."/>
            <person name="Gibbs R.A."/>
            <person name="Richards S."/>
        </authorList>
    </citation>
    <scope>NUCLEOTIDE SEQUENCE</scope>
    <source>
        <strain evidence="5">HAZT.00-mixed</strain>
        <tissue evidence="5">Whole organism</tissue>
    </source>
</reference>
<evidence type="ECO:0000256" key="1">
    <source>
        <dbReference type="ARBA" id="ARBA00010617"/>
    </source>
</evidence>